<dbReference type="InterPro" id="IPR050555">
    <property type="entry name" value="Bact_Solute-Bind_Prot2"/>
</dbReference>
<dbReference type="PANTHER" id="PTHR30036:SF1">
    <property type="entry name" value="D-XYLOSE-BINDING PERIPLASMIC PROTEIN"/>
    <property type="match status" value="1"/>
</dbReference>
<dbReference type="Gene3D" id="3.40.50.2300">
    <property type="match status" value="2"/>
</dbReference>
<dbReference type="EMBL" id="VCHX02000110">
    <property type="protein sequence ID" value="TPQ21763.1"/>
    <property type="molecule type" value="Genomic_DNA"/>
</dbReference>
<evidence type="ECO:0000256" key="2">
    <source>
        <dbReference type="ARBA" id="ARBA00022729"/>
    </source>
</evidence>
<sequence length="375" mass="38919">MSQGGPRVSAYGSRTAVAAAAVSLVVSLAACGNAGESADSGGNASGKGGFTIGVVFGHIQVARWETFDRPLIEKKLKELCEDCTVEYANAGGDVATQQQQVDTLITKGVKVLILSALDFRSLRSSVETAHDADVPVVAYDGLVEGPISAHVSFDNERVGKLQGEALLRAMGDKADGCQIVMMNGPQTTPTGVAFKKGALSVLEGKVKIGKTYDIPGWRPGTAHTNMVGAIAALGADNIDGVYAANDSLASGVISALKAAGIEPLPPVTGQDADLTAVQRIVTGEQYMSVYKPFKPEADAAAQMAVALGRGEKLDDIAETTVDTPTTKDIPAVLLNPIPVTVDNLKDTVVKDGVYTIDQICTPKFESACKEAGLTQ</sequence>
<dbReference type="AlphaFoldDB" id="A0A505DB80"/>
<gene>
    <name evidence="4" type="ORF">FGD71_013315</name>
</gene>
<evidence type="ECO:0000313" key="5">
    <source>
        <dbReference type="Proteomes" id="UP000317378"/>
    </source>
</evidence>
<comment type="subcellular location">
    <subcellularLocation>
        <location evidence="1">Cell envelope</location>
    </subcellularLocation>
</comment>
<feature type="domain" description="Periplasmic binding protein" evidence="3">
    <location>
        <begin position="52"/>
        <end position="312"/>
    </location>
</feature>
<name>A0A505DB80_9ACTN</name>
<keyword evidence="2" id="KW-0732">Signal</keyword>
<evidence type="ECO:0000256" key="1">
    <source>
        <dbReference type="ARBA" id="ARBA00004196"/>
    </source>
</evidence>
<protein>
    <submittedName>
        <fullName evidence="4">Sugar ABC transporter substrate-binding protein</fullName>
    </submittedName>
</protein>
<reference evidence="4 5" key="1">
    <citation type="submission" date="2019-06" db="EMBL/GenBank/DDBJ databases">
        <title>Streptomyces sporangiiformans sp. nov., a novel actinomycete isolated from soil in Mount Song.</title>
        <authorList>
            <person name="Han L."/>
        </authorList>
    </citation>
    <scope>NUCLEOTIDE SEQUENCE [LARGE SCALE GENOMIC DNA]</scope>
    <source>
        <strain evidence="4 5">NEAU-SSA 1</strain>
    </source>
</reference>
<proteinExistence type="predicted"/>
<dbReference type="RefSeq" id="WP_119100638.1">
    <property type="nucleotide sequence ID" value="NZ_QXMJ01000110.1"/>
</dbReference>
<evidence type="ECO:0000313" key="4">
    <source>
        <dbReference type="EMBL" id="TPQ21763.1"/>
    </source>
</evidence>
<dbReference type="InterPro" id="IPR025997">
    <property type="entry name" value="SBP_2_dom"/>
</dbReference>
<dbReference type="GO" id="GO:0030246">
    <property type="term" value="F:carbohydrate binding"/>
    <property type="evidence" value="ECO:0007669"/>
    <property type="project" value="TreeGrafter"/>
</dbReference>
<organism evidence="4 5">
    <name type="scientific">Streptomyces sporangiiformans</name>
    <dbReference type="NCBI Taxonomy" id="2315329"/>
    <lineage>
        <taxon>Bacteria</taxon>
        <taxon>Bacillati</taxon>
        <taxon>Actinomycetota</taxon>
        <taxon>Actinomycetes</taxon>
        <taxon>Kitasatosporales</taxon>
        <taxon>Streptomycetaceae</taxon>
        <taxon>Streptomyces</taxon>
    </lineage>
</organism>
<comment type="caution">
    <text evidence="4">The sequence shown here is derived from an EMBL/GenBank/DDBJ whole genome shotgun (WGS) entry which is preliminary data.</text>
</comment>
<dbReference type="Pfam" id="PF13407">
    <property type="entry name" value="Peripla_BP_4"/>
    <property type="match status" value="1"/>
</dbReference>
<dbReference type="PROSITE" id="PS51257">
    <property type="entry name" value="PROKAR_LIPOPROTEIN"/>
    <property type="match status" value="1"/>
</dbReference>
<accession>A0A505DB80</accession>
<keyword evidence="5" id="KW-1185">Reference proteome</keyword>
<dbReference type="Proteomes" id="UP000317378">
    <property type="component" value="Unassembled WGS sequence"/>
</dbReference>
<evidence type="ECO:0000259" key="3">
    <source>
        <dbReference type="Pfam" id="PF13407"/>
    </source>
</evidence>
<dbReference type="InterPro" id="IPR028082">
    <property type="entry name" value="Peripla_BP_I"/>
</dbReference>
<dbReference type="SUPFAM" id="SSF53822">
    <property type="entry name" value="Periplasmic binding protein-like I"/>
    <property type="match status" value="1"/>
</dbReference>
<dbReference type="GO" id="GO:0030288">
    <property type="term" value="C:outer membrane-bounded periplasmic space"/>
    <property type="evidence" value="ECO:0007669"/>
    <property type="project" value="TreeGrafter"/>
</dbReference>
<dbReference type="PANTHER" id="PTHR30036">
    <property type="entry name" value="D-XYLOSE-BINDING PERIPLASMIC PROTEIN"/>
    <property type="match status" value="1"/>
</dbReference>
<dbReference type="OrthoDB" id="9773673at2"/>